<accession>A0ABR7G383</accession>
<comment type="caution">
    <text evidence="1">The sequence shown here is derived from an EMBL/GenBank/DDBJ whole genome shotgun (WGS) entry which is preliminary data.</text>
</comment>
<evidence type="ECO:0000313" key="2">
    <source>
        <dbReference type="Proteomes" id="UP000628463"/>
    </source>
</evidence>
<protein>
    <submittedName>
        <fullName evidence="1">Flagellar FlbD family protein</fullName>
    </submittedName>
</protein>
<keyword evidence="1" id="KW-0969">Cilium</keyword>
<keyword evidence="2" id="KW-1185">Reference proteome</keyword>
<evidence type="ECO:0000313" key="1">
    <source>
        <dbReference type="EMBL" id="MBC5681196.1"/>
    </source>
</evidence>
<proteinExistence type="predicted"/>
<keyword evidence="1" id="KW-0966">Cell projection</keyword>
<keyword evidence="1" id="KW-0282">Flagellum</keyword>
<dbReference type="PANTHER" id="PTHR39185:SF1">
    <property type="entry name" value="SWARMING MOTILITY PROTEIN SWRD"/>
    <property type="match status" value="1"/>
</dbReference>
<organism evidence="1 2">
    <name type="scientific">Lachnospira hominis</name>
    <name type="common">ex Liu et al. 2021</name>
    <dbReference type="NCBI Taxonomy" id="2763051"/>
    <lineage>
        <taxon>Bacteria</taxon>
        <taxon>Bacillati</taxon>
        <taxon>Bacillota</taxon>
        <taxon>Clostridia</taxon>
        <taxon>Lachnospirales</taxon>
        <taxon>Lachnospiraceae</taxon>
        <taxon>Lachnospira</taxon>
    </lineage>
</organism>
<dbReference type="InterPro" id="IPR009384">
    <property type="entry name" value="SwrD-like"/>
</dbReference>
<dbReference type="PANTHER" id="PTHR39185">
    <property type="entry name" value="SWARMING MOTILITY PROTEIN SWRD"/>
    <property type="match status" value="1"/>
</dbReference>
<name>A0ABR7G383_9FIRM</name>
<sequence>MISVTRFNDSTLIINADLIQTVEETPDTVITLTTGTKFIVKEKSKEIVDKVVEYKRRIFVNSPVNYREQTY</sequence>
<gene>
    <name evidence="1" type="ORF">H8S01_09505</name>
</gene>
<dbReference type="Pfam" id="PF06289">
    <property type="entry name" value="FlbD"/>
    <property type="match status" value="1"/>
</dbReference>
<dbReference type="RefSeq" id="WP_021866055.1">
    <property type="nucleotide sequence ID" value="NZ_JACOPD010000006.1"/>
</dbReference>
<dbReference type="Proteomes" id="UP000628463">
    <property type="component" value="Unassembled WGS sequence"/>
</dbReference>
<dbReference type="EMBL" id="JACOPD010000006">
    <property type="protein sequence ID" value="MBC5681196.1"/>
    <property type="molecule type" value="Genomic_DNA"/>
</dbReference>
<reference evidence="1 2" key="1">
    <citation type="submission" date="2020-08" db="EMBL/GenBank/DDBJ databases">
        <title>Genome public.</title>
        <authorList>
            <person name="Liu C."/>
            <person name="Sun Q."/>
        </authorList>
    </citation>
    <scope>NUCLEOTIDE SEQUENCE [LARGE SCALE GENOMIC DNA]</scope>
    <source>
        <strain evidence="1 2">NSJ-43</strain>
    </source>
</reference>